<feature type="transmembrane region" description="Helical" evidence="8">
    <location>
        <begin position="296"/>
        <end position="314"/>
    </location>
</feature>
<dbReference type="InterPro" id="IPR038731">
    <property type="entry name" value="RgtA/B/C-like"/>
</dbReference>
<dbReference type="GO" id="GO:0016763">
    <property type="term" value="F:pentosyltransferase activity"/>
    <property type="evidence" value="ECO:0007669"/>
    <property type="project" value="TreeGrafter"/>
</dbReference>
<dbReference type="PANTHER" id="PTHR33908:SF11">
    <property type="entry name" value="MEMBRANE PROTEIN"/>
    <property type="match status" value="1"/>
</dbReference>
<evidence type="ECO:0000256" key="8">
    <source>
        <dbReference type="SAM" id="Phobius"/>
    </source>
</evidence>
<dbReference type="GO" id="GO:0005886">
    <property type="term" value="C:plasma membrane"/>
    <property type="evidence" value="ECO:0007669"/>
    <property type="project" value="UniProtKB-SubCell"/>
</dbReference>
<feature type="transmembrane region" description="Helical" evidence="8">
    <location>
        <begin position="137"/>
        <end position="154"/>
    </location>
</feature>
<dbReference type="Pfam" id="PF13231">
    <property type="entry name" value="PMT_2"/>
    <property type="match status" value="1"/>
</dbReference>
<keyword evidence="7 8" id="KW-0472">Membrane</keyword>
<evidence type="ECO:0000313" key="11">
    <source>
        <dbReference type="Proteomes" id="UP000018851"/>
    </source>
</evidence>
<feature type="transmembrane region" description="Helical" evidence="8">
    <location>
        <begin position="91"/>
        <end position="117"/>
    </location>
</feature>
<evidence type="ECO:0000256" key="6">
    <source>
        <dbReference type="ARBA" id="ARBA00022989"/>
    </source>
</evidence>
<name>W0A9R0_9SPHN</name>
<keyword evidence="5 8" id="KW-0812">Transmembrane</keyword>
<organism evidence="10 11">
    <name type="scientific">Sphingomonas sanxanigenens DSM 19645 = NX02</name>
    <dbReference type="NCBI Taxonomy" id="1123269"/>
    <lineage>
        <taxon>Bacteria</taxon>
        <taxon>Pseudomonadati</taxon>
        <taxon>Pseudomonadota</taxon>
        <taxon>Alphaproteobacteria</taxon>
        <taxon>Sphingomonadales</taxon>
        <taxon>Sphingomonadaceae</taxon>
        <taxon>Sphingomonas</taxon>
    </lineage>
</organism>
<feature type="transmembrane region" description="Helical" evidence="8">
    <location>
        <begin position="12"/>
        <end position="32"/>
    </location>
</feature>
<feature type="transmembrane region" description="Helical" evidence="8">
    <location>
        <begin position="263"/>
        <end position="284"/>
    </location>
</feature>
<accession>W0A9R0</accession>
<reference evidence="10 11" key="1">
    <citation type="submission" date="2013-07" db="EMBL/GenBank/DDBJ databases">
        <title>Completed genome of Sphingomonas sanxanigenens NX02.</title>
        <authorList>
            <person name="Ma T."/>
            <person name="Huang H."/>
            <person name="Wu M."/>
            <person name="Li X."/>
            <person name="Li G."/>
        </authorList>
    </citation>
    <scope>NUCLEOTIDE SEQUENCE [LARGE SCALE GENOMIC DNA]</scope>
    <source>
        <strain evidence="10 11">NX02</strain>
    </source>
</reference>
<dbReference type="KEGG" id="ssan:NX02_10595"/>
<evidence type="ECO:0000256" key="1">
    <source>
        <dbReference type="ARBA" id="ARBA00004651"/>
    </source>
</evidence>
<protein>
    <recommendedName>
        <fullName evidence="9">Glycosyltransferase RgtA/B/C/D-like domain-containing protein</fullName>
    </recommendedName>
</protein>
<dbReference type="OrthoDB" id="7463529at2"/>
<evidence type="ECO:0000256" key="7">
    <source>
        <dbReference type="ARBA" id="ARBA00023136"/>
    </source>
</evidence>
<evidence type="ECO:0000256" key="4">
    <source>
        <dbReference type="ARBA" id="ARBA00022679"/>
    </source>
</evidence>
<dbReference type="Proteomes" id="UP000018851">
    <property type="component" value="Chromosome"/>
</dbReference>
<dbReference type="PANTHER" id="PTHR33908">
    <property type="entry name" value="MANNOSYLTRANSFERASE YKCB-RELATED"/>
    <property type="match status" value="1"/>
</dbReference>
<feature type="transmembrane region" description="Helical" evidence="8">
    <location>
        <begin position="350"/>
        <end position="370"/>
    </location>
</feature>
<keyword evidence="4" id="KW-0808">Transferase</keyword>
<keyword evidence="2" id="KW-1003">Cell membrane</keyword>
<evidence type="ECO:0000313" key="10">
    <source>
        <dbReference type="EMBL" id="AHE53836.1"/>
    </source>
</evidence>
<keyword evidence="6 8" id="KW-1133">Transmembrane helix</keyword>
<dbReference type="PATRIC" id="fig|1123269.5.peg.2055"/>
<keyword evidence="3" id="KW-0328">Glycosyltransferase</keyword>
<keyword evidence="11" id="KW-1185">Reference proteome</keyword>
<evidence type="ECO:0000259" key="9">
    <source>
        <dbReference type="Pfam" id="PF13231"/>
    </source>
</evidence>
<feature type="transmembrane region" description="Helical" evidence="8">
    <location>
        <begin position="65"/>
        <end position="84"/>
    </location>
</feature>
<dbReference type="GO" id="GO:0009103">
    <property type="term" value="P:lipopolysaccharide biosynthetic process"/>
    <property type="evidence" value="ECO:0007669"/>
    <property type="project" value="UniProtKB-ARBA"/>
</dbReference>
<gene>
    <name evidence="10" type="ORF">NX02_10595</name>
</gene>
<evidence type="ECO:0000256" key="5">
    <source>
        <dbReference type="ARBA" id="ARBA00022692"/>
    </source>
</evidence>
<dbReference type="STRING" id="1123269.NX02_10595"/>
<dbReference type="InterPro" id="IPR050297">
    <property type="entry name" value="LipidA_mod_glycosyltrf_83"/>
</dbReference>
<dbReference type="eggNOG" id="COG1807">
    <property type="taxonomic scope" value="Bacteria"/>
</dbReference>
<dbReference type="HOGENOM" id="CLU_492498_0_0_5"/>
<evidence type="ECO:0000256" key="3">
    <source>
        <dbReference type="ARBA" id="ARBA00022676"/>
    </source>
</evidence>
<sequence>MEMKQASTAGTWPVLAIAYAILIVWIGVRALVAPVNHDESQYVAAAVLAPTHLIFRDFLSLQPPLHSWIMAPVVILGGTSLVALRLADAALAIAALALLHAALTAAGVSRCFAIATLFLAAACQPFQFAASVVRNDILPMALLCGALAAGLTACRRADWRRWALAGLLLGLAGSTKLSYGPPLVVAGLFLCWQALRGRMSAAAIPAFAIGGAIGLSPLLAGFLAQPEAFLYGTLEFGAEAPFDWYRANGLDHRLGPIGKLLDLLRYAALGPMLVALLALILFAFDRRRSDAGDPRRSWLCWMLAAGLIAAALPTPTQRQYLLPVLPPLFVLLGLAIEARWQSRPRIRQTVLILLGLSFGSGLVADGVILARGQPTAIAIDRHARWIGKTLAGNDGTLFTLSPEHAIASGRPIDPLSATGPFVLRSGTTIDRARAMALSVPTPETLPLLLDRCPPAAILTGYERGSRRFRIAPDEIVDRYARARGYRPLPVPDGQGTLFVRAGPRPVRC</sequence>
<feature type="transmembrane region" description="Helical" evidence="8">
    <location>
        <begin position="202"/>
        <end position="224"/>
    </location>
</feature>
<comment type="subcellular location">
    <subcellularLocation>
        <location evidence="1">Cell membrane</location>
        <topology evidence="1">Multi-pass membrane protein</topology>
    </subcellularLocation>
</comment>
<dbReference type="RefSeq" id="WP_053000626.1">
    <property type="nucleotide sequence ID" value="NZ_CP006644.1"/>
</dbReference>
<feature type="transmembrane region" description="Helical" evidence="8">
    <location>
        <begin position="320"/>
        <end position="338"/>
    </location>
</feature>
<evidence type="ECO:0000256" key="2">
    <source>
        <dbReference type="ARBA" id="ARBA00022475"/>
    </source>
</evidence>
<dbReference type="AlphaFoldDB" id="W0A9R0"/>
<proteinExistence type="predicted"/>
<dbReference type="EMBL" id="CP006644">
    <property type="protein sequence ID" value="AHE53836.1"/>
    <property type="molecule type" value="Genomic_DNA"/>
</dbReference>
<feature type="domain" description="Glycosyltransferase RgtA/B/C/D-like" evidence="9">
    <location>
        <begin position="62"/>
        <end position="213"/>
    </location>
</feature>